<name>A0A086P6L4_SPHHM</name>
<sequence>MTMDATPRWMLPQLFAGQAQKEVFHNEALVRIDMLLHGQAESADEDSPPPSPMVGQCWIVAAGATGDWAGQDGAVACWTEGGWRFVTPRAGLALWVADRGYSMAHNDGAWRNSPVRADGFHVGGVRVVGAREGAIPAPAGGSSVDSEARAAIGSILSAMRSHGLIEP</sequence>
<reference evidence="1" key="1">
    <citation type="submission" date="2014-08" db="EMBL/GenBank/DDBJ databases">
        <title>Draft genome sequences of Sphingobium herbicidovorans.</title>
        <authorList>
            <person name="Gan H.M."/>
            <person name="Gan H.Y."/>
            <person name="Savka M.A."/>
        </authorList>
    </citation>
    <scope>NUCLEOTIDE SEQUENCE [LARGE SCALE GENOMIC DNA]</scope>
    <source>
        <strain evidence="1">NBRC 16415</strain>
    </source>
</reference>
<proteinExistence type="predicted"/>
<dbReference type="Pfam" id="PF10983">
    <property type="entry name" value="DUF2793"/>
    <property type="match status" value="1"/>
</dbReference>
<evidence type="ECO:0000313" key="2">
    <source>
        <dbReference type="Proteomes" id="UP000024284"/>
    </source>
</evidence>
<dbReference type="Proteomes" id="UP000024284">
    <property type="component" value="Unassembled WGS sequence"/>
</dbReference>
<comment type="caution">
    <text evidence="1">The sequence shown here is derived from an EMBL/GenBank/DDBJ whole genome shotgun (WGS) entry which is preliminary data.</text>
</comment>
<dbReference type="EMBL" id="JFZA02000039">
    <property type="protein sequence ID" value="KFG89032.1"/>
    <property type="molecule type" value="Genomic_DNA"/>
</dbReference>
<evidence type="ECO:0008006" key="3">
    <source>
        <dbReference type="Google" id="ProtNLM"/>
    </source>
</evidence>
<dbReference type="eggNOG" id="ENOG502ZTYG">
    <property type="taxonomic scope" value="Bacteria"/>
</dbReference>
<evidence type="ECO:0000313" key="1">
    <source>
        <dbReference type="EMBL" id="KFG89032.1"/>
    </source>
</evidence>
<keyword evidence="2" id="KW-1185">Reference proteome</keyword>
<accession>A0A086P6L4</accession>
<dbReference type="RefSeq" id="WP_037467929.1">
    <property type="nucleotide sequence ID" value="NZ_BCZD01000006.1"/>
</dbReference>
<dbReference type="PATRIC" id="fig|1219045.3.peg.3240"/>
<dbReference type="AlphaFoldDB" id="A0A086P6L4"/>
<dbReference type="OrthoDB" id="564699at2"/>
<organism evidence="1 2">
    <name type="scientific">Sphingobium herbicidovorans (strain ATCC 700291 / DSM 11019 / CCUG 56400 / KCTC 2939 / LMG 18315 / NBRC 16415 / MH)</name>
    <name type="common">Sphingomonas herbicidovorans</name>
    <dbReference type="NCBI Taxonomy" id="1219045"/>
    <lineage>
        <taxon>Bacteria</taxon>
        <taxon>Pseudomonadati</taxon>
        <taxon>Pseudomonadota</taxon>
        <taxon>Alphaproteobacteria</taxon>
        <taxon>Sphingomonadales</taxon>
        <taxon>Sphingomonadaceae</taxon>
        <taxon>Sphingobium</taxon>
    </lineage>
</organism>
<gene>
    <name evidence="1" type="ORF">BV98_003191</name>
</gene>
<dbReference type="STRING" id="76947.GCA_002080435_02713"/>
<dbReference type="InterPro" id="IPR021251">
    <property type="entry name" value="DUF2793"/>
</dbReference>
<protein>
    <recommendedName>
        <fullName evidence="3">DUF2793 domain-containing protein</fullName>
    </recommendedName>
</protein>